<gene>
    <name evidence="1" type="ORF">SAMN02910315_00794</name>
</gene>
<protein>
    <submittedName>
        <fullName evidence="1">Energy-converting hydrogenase A subunit M</fullName>
    </submittedName>
</protein>
<evidence type="ECO:0000313" key="1">
    <source>
        <dbReference type="EMBL" id="SDA48199.1"/>
    </source>
</evidence>
<reference evidence="1 2" key="1">
    <citation type="submission" date="2016-10" db="EMBL/GenBank/DDBJ databases">
        <authorList>
            <person name="Varghese N."/>
            <person name="Submissions S."/>
        </authorList>
    </citation>
    <scope>NUCLEOTIDE SEQUENCE [LARGE SCALE GENOMIC DNA]</scope>
    <source>
        <strain evidence="1 2">DSM 16643</strain>
    </source>
</reference>
<sequence>MDDNEKLELMKNRMVDTYVIQRDIMKPLSEDFDCTPEELEQVFFDLLNMSEVLSLHATFETAEYECLVKRFHADLRLCWFVSTLELISKDDAVNLQKRLAHEVLGGKNYSDALKEGHKEIFQLLKNSR</sequence>
<dbReference type="InterPro" id="IPR012056">
    <property type="entry name" value="NiFe_EhaM"/>
</dbReference>
<proteinExistence type="predicted"/>
<keyword evidence="2" id="KW-1185">Reference proteome</keyword>
<accession>A0A1G5VQR6</accession>
<dbReference type="Pfam" id="PF09218">
    <property type="entry name" value="EhaM"/>
    <property type="match status" value="1"/>
</dbReference>
<organism evidence="1 2">
    <name type="scientific">Methanobrevibacter millerae</name>
    <dbReference type="NCBI Taxonomy" id="230361"/>
    <lineage>
        <taxon>Archaea</taxon>
        <taxon>Methanobacteriati</taxon>
        <taxon>Methanobacteriota</taxon>
        <taxon>Methanomada group</taxon>
        <taxon>Methanobacteria</taxon>
        <taxon>Methanobacteriales</taxon>
        <taxon>Methanobacteriaceae</taxon>
        <taxon>Methanobrevibacter</taxon>
    </lineage>
</organism>
<dbReference type="SUPFAM" id="SSF101332">
    <property type="entry name" value="Hypothetical protein MTH393"/>
    <property type="match status" value="1"/>
</dbReference>
<dbReference type="InterPro" id="IPR036606">
    <property type="entry name" value="EhaM-like_sf"/>
</dbReference>
<name>A0A1G5VQR6_9EURY</name>
<evidence type="ECO:0000313" key="2">
    <source>
        <dbReference type="Proteomes" id="UP000323439"/>
    </source>
</evidence>
<dbReference type="EMBL" id="FMXB01000005">
    <property type="protein sequence ID" value="SDA48199.1"/>
    <property type="molecule type" value="Genomic_DNA"/>
</dbReference>
<dbReference type="OrthoDB" id="59507at2157"/>
<dbReference type="AlphaFoldDB" id="A0A1G5VQR6"/>
<dbReference type="Gene3D" id="1.10.3070.10">
    <property type="entry name" value="EhaM-like"/>
    <property type="match status" value="1"/>
</dbReference>
<dbReference type="Proteomes" id="UP000323439">
    <property type="component" value="Unassembled WGS sequence"/>
</dbReference>
<dbReference type="RefSeq" id="WP_149731406.1">
    <property type="nucleotide sequence ID" value="NZ_FMXB01000005.1"/>
</dbReference>